<dbReference type="InterPro" id="IPR045618">
    <property type="entry name" value="DUF6444"/>
</dbReference>
<evidence type="ECO:0000259" key="3">
    <source>
        <dbReference type="Pfam" id="PF20042"/>
    </source>
</evidence>
<dbReference type="PANTHER" id="PTHR33678:SF2">
    <property type="match status" value="1"/>
</dbReference>
<organism evidence="4 5">
    <name type="scientific">Sphaerotilus microaerophilus</name>
    <dbReference type="NCBI Taxonomy" id="2914710"/>
    <lineage>
        <taxon>Bacteria</taxon>
        <taxon>Pseudomonadati</taxon>
        <taxon>Pseudomonadota</taxon>
        <taxon>Betaproteobacteria</taxon>
        <taxon>Burkholderiales</taxon>
        <taxon>Sphaerotilaceae</taxon>
        <taxon>Sphaerotilus</taxon>
    </lineage>
</organism>
<dbReference type="InterPro" id="IPR004291">
    <property type="entry name" value="Transposase_IS66_central"/>
</dbReference>
<dbReference type="Pfam" id="PF03050">
    <property type="entry name" value="DDE_Tnp_IS66"/>
    <property type="match status" value="1"/>
</dbReference>
<feature type="domain" description="DUF6444" evidence="3">
    <location>
        <begin position="8"/>
        <end position="75"/>
    </location>
</feature>
<feature type="compositionally biased region" description="Basic residues" evidence="1">
    <location>
        <begin position="55"/>
        <end position="67"/>
    </location>
</feature>
<evidence type="ECO:0000313" key="5">
    <source>
        <dbReference type="Proteomes" id="UP001057498"/>
    </source>
</evidence>
<dbReference type="PANTHER" id="PTHR33678">
    <property type="entry name" value="BLL1576 PROTEIN"/>
    <property type="match status" value="1"/>
</dbReference>
<protein>
    <submittedName>
        <fullName evidence="4">IS66 family transposase ISH10B</fullName>
    </submittedName>
</protein>
<dbReference type="Pfam" id="PF20042">
    <property type="entry name" value="DUF6444"/>
    <property type="match status" value="1"/>
</dbReference>
<name>A0ABN6PKV3_9BURK</name>
<dbReference type="NCBIfam" id="NF033517">
    <property type="entry name" value="transpos_IS66"/>
    <property type="match status" value="1"/>
</dbReference>
<proteinExistence type="predicted"/>
<keyword evidence="5" id="KW-1185">Reference proteome</keyword>
<evidence type="ECO:0000256" key="1">
    <source>
        <dbReference type="SAM" id="MobiDB-lite"/>
    </source>
</evidence>
<dbReference type="InterPro" id="IPR052344">
    <property type="entry name" value="Transposase-related"/>
</dbReference>
<evidence type="ECO:0000313" key="4">
    <source>
        <dbReference type="EMBL" id="BDI05811.1"/>
    </source>
</evidence>
<evidence type="ECO:0000259" key="2">
    <source>
        <dbReference type="Pfam" id="PF03050"/>
    </source>
</evidence>
<dbReference type="Proteomes" id="UP001057498">
    <property type="component" value="Chromosome"/>
</dbReference>
<dbReference type="EMBL" id="AP025730">
    <property type="protein sequence ID" value="BDI05811.1"/>
    <property type="molecule type" value="Genomic_DNA"/>
</dbReference>
<feature type="domain" description="Transposase IS66 central" evidence="2">
    <location>
        <begin position="150"/>
        <end position="409"/>
    </location>
</feature>
<gene>
    <name evidence="4" type="ORF">CATMQ487_27810</name>
</gene>
<sequence>MPATLPECHAVIETMALELAQLREQMAWLQERLKVDSRNSSKPPSSDGPGSGNRAQRRASQRKRGAQKGHPGAYRALLPETEVDGVQDCVPPAQCNCGGAVNVQGKPVRHQVFDIPPVTPDVQEYRLYSGVCTQCGLGHRGVLPQGVPSGQIGPRALALVGVLGTRFHLTQGKIRDLLAQLLGLDFSVGAISQAHGKVAAALKAPVAVAVASLAQAPVLHMDETRYPREGSANWVWGVIQPKLAVFSILPSRARYVITDLIGQAPQGVVVSDRYAGYAHLDASRRQVCWAHLLRDFTRISQRSGRAGHIGRRLLGLGCVLFRWRERGKTTAEQFEPLVPRLRAALEQGAAQRACKRTANTCANVLKLWPALWGFITHAGVQPTNNAAEQALRTIVLKRKISGPTRSRRGDEFIARGFSVHETCRRQGLDLWAFLHRAVTAWIDKATPPSMLPAPTG</sequence>
<accession>A0ABN6PKV3</accession>
<reference evidence="4" key="1">
    <citation type="submission" date="2022-04" db="EMBL/GenBank/DDBJ databases">
        <title>Whole genome sequence of Sphaerotilus sp. FB-5.</title>
        <authorList>
            <person name="Takeda M."/>
            <person name="Narihara S."/>
            <person name="Akimoto M."/>
            <person name="Akimoto R."/>
            <person name="Nishiyashiki S."/>
            <person name="Murakami T."/>
        </authorList>
    </citation>
    <scope>NUCLEOTIDE SEQUENCE</scope>
    <source>
        <strain evidence="4">FB-5</strain>
    </source>
</reference>
<feature type="region of interest" description="Disordered" evidence="1">
    <location>
        <begin position="33"/>
        <end position="74"/>
    </location>
</feature>